<dbReference type="Proteomes" id="UP000664203">
    <property type="component" value="Unassembled WGS sequence"/>
</dbReference>
<dbReference type="EMBL" id="CAJPDR010000396">
    <property type="protein sequence ID" value="CAF9934926.1"/>
    <property type="molecule type" value="Genomic_DNA"/>
</dbReference>
<feature type="chain" id="PRO_5034899083" evidence="3">
    <location>
        <begin position="25"/>
        <end position="248"/>
    </location>
</feature>
<dbReference type="AlphaFoldDB" id="A0A8H3G8K0"/>
<feature type="transmembrane region" description="Helical" evidence="2">
    <location>
        <begin position="158"/>
        <end position="179"/>
    </location>
</feature>
<feature type="region of interest" description="Disordered" evidence="1">
    <location>
        <begin position="205"/>
        <end position="248"/>
    </location>
</feature>
<evidence type="ECO:0000313" key="5">
    <source>
        <dbReference type="Proteomes" id="UP000664203"/>
    </source>
</evidence>
<feature type="signal peptide" evidence="3">
    <location>
        <begin position="1"/>
        <end position="24"/>
    </location>
</feature>
<dbReference type="OrthoDB" id="10670353at2759"/>
<reference evidence="4" key="1">
    <citation type="submission" date="2021-03" db="EMBL/GenBank/DDBJ databases">
        <authorList>
            <person name="Tagirdzhanova G."/>
        </authorList>
    </citation>
    <scope>NUCLEOTIDE SEQUENCE</scope>
</reference>
<protein>
    <submittedName>
        <fullName evidence="4">Uncharacterized protein</fullName>
    </submittedName>
</protein>
<evidence type="ECO:0000256" key="2">
    <source>
        <dbReference type="SAM" id="Phobius"/>
    </source>
</evidence>
<keyword evidence="2" id="KW-0472">Membrane</keyword>
<keyword evidence="2" id="KW-0812">Transmembrane</keyword>
<keyword evidence="5" id="KW-1185">Reference proteome</keyword>
<accession>A0A8H3G8K0</accession>
<name>A0A8H3G8K0_9LECA</name>
<evidence type="ECO:0000313" key="4">
    <source>
        <dbReference type="EMBL" id="CAF9934926.1"/>
    </source>
</evidence>
<keyword evidence="3" id="KW-0732">Signal</keyword>
<keyword evidence="2" id="KW-1133">Transmembrane helix</keyword>
<proteinExistence type="predicted"/>
<sequence length="248" mass="27631">MIEKMEIVPFKLSILLSLICPSSAQNSQFTTYIQQFIEEITTMIFPPSALFSLSPATSDFRRRNQQVQRHYLLRLECREWYDELPPSPTVLTIQLQRVYVLRLFDRPDCRLHHHVPQSRPGRFSFIHYSRRVLHLPRDLSPIANATAPPPRLTPTLKIGPGLGVSLGVCLCIIVGLLVHRHREHKQSSRLRRAAAVGQVPIAGETKDEKVVPDGDGGSSGFGAYRDDGAHGAGGDHGVRGSEVSAITE</sequence>
<evidence type="ECO:0000256" key="3">
    <source>
        <dbReference type="SAM" id="SignalP"/>
    </source>
</evidence>
<organism evidence="4 5">
    <name type="scientific">Alectoria fallacina</name>
    <dbReference type="NCBI Taxonomy" id="1903189"/>
    <lineage>
        <taxon>Eukaryota</taxon>
        <taxon>Fungi</taxon>
        <taxon>Dikarya</taxon>
        <taxon>Ascomycota</taxon>
        <taxon>Pezizomycotina</taxon>
        <taxon>Lecanoromycetes</taxon>
        <taxon>OSLEUM clade</taxon>
        <taxon>Lecanoromycetidae</taxon>
        <taxon>Lecanorales</taxon>
        <taxon>Lecanorineae</taxon>
        <taxon>Parmeliaceae</taxon>
        <taxon>Alectoria</taxon>
    </lineage>
</organism>
<evidence type="ECO:0000256" key="1">
    <source>
        <dbReference type="SAM" id="MobiDB-lite"/>
    </source>
</evidence>
<comment type="caution">
    <text evidence="4">The sequence shown here is derived from an EMBL/GenBank/DDBJ whole genome shotgun (WGS) entry which is preliminary data.</text>
</comment>
<gene>
    <name evidence="4" type="ORF">ALECFALPRED_006182</name>
</gene>